<sequence>MGKNETTGSRKFQKNGWEEMAEANGAAISGSAARPTLYAAIGERL</sequence>
<dbReference type="AlphaFoldDB" id="K8AA95"/>
<accession>K8AA95</accession>
<evidence type="ECO:0000313" key="2">
    <source>
        <dbReference type="Proteomes" id="UP000009340"/>
    </source>
</evidence>
<dbReference type="EMBL" id="CAKW01000020">
    <property type="protein sequence ID" value="CCJ71202.1"/>
    <property type="molecule type" value="Genomic_DNA"/>
</dbReference>
<name>K8AA95_9ENTR</name>
<reference evidence="1" key="1">
    <citation type="submission" date="2012-07" db="EMBL/GenBank/DDBJ databases">
        <authorList>
            <person name="Cummings C."/>
        </authorList>
    </citation>
    <scope>NUCLEOTIDE SEQUENCE</scope>
    <source>
        <strain evidence="1">1330</strain>
    </source>
</reference>
<organism evidence="1 2">
    <name type="scientific">Cronobacter condimenti 1330</name>
    <dbReference type="NCBI Taxonomy" id="1073999"/>
    <lineage>
        <taxon>Bacteria</taxon>
        <taxon>Pseudomonadati</taxon>
        <taxon>Pseudomonadota</taxon>
        <taxon>Gammaproteobacteria</taxon>
        <taxon>Enterobacterales</taxon>
        <taxon>Enterobacteriaceae</taxon>
        <taxon>Cronobacter</taxon>
    </lineage>
</organism>
<gene>
    <name evidence="1" type="ORF">BN137_539</name>
</gene>
<protein>
    <submittedName>
        <fullName evidence="1">Uncharacterized protein</fullName>
    </submittedName>
</protein>
<proteinExistence type="predicted"/>
<dbReference type="Proteomes" id="UP000009340">
    <property type="component" value="Unassembled WGS sequence"/>
</dbReference>
<comment type="caution">
    <text evidence="1">The sequence shown here is derived from an EMBL/GenBank/DDBJ whole genome shotgun (WGS) entry which is preliminary data.</text>
</comment>
<evidence type="ECO:0000313" key="1">
    <source>
        <dbReference type="EMBL" id="CCJ71202.1"/>
    </source>
</evidence>